<keyword evidence="2" id="KW-1185">Reference proteome</keyword>
<dbReference type="AlphaFoldDB" id="A0A2R8BPM0"/>
<protein>
    <submittedName>
        <fullName evidence="1">Uncharacterized protein</fullName>
    </submittedName>
</protein>
<proteinExistence type="predicted"/>
<gene>
    <name evidence="1" type="ORF">ASD8599_04020</name>
</gene>
<name>A0A2R8BPM0_9RHOB</name>
<sequence>MGGFDLTGRRHHVLDEVFDLICFFAAFADGIAFGELDAALFWDYGCNGCAVFFQNACDPVADANHGLHFAVFQPVERAAVIKEPADLLAKAHRGLLHGVPFGVV</sequence>
<dbReference type="EMBL" id="OMOR01000004">
    <property type="protein sequence ID" value="SPH27554.1"/>
    <property type="molecule type" value="Genomic_DNA"/>
</dbReference>
<dbReference type="Proteomes" id="UP000244880">
    <property type="component" value="Unassembled WGS sequence"/>
</dbReference>
<reference evidence="1 2" key="1">
    <citation type="submission" date="2018-03" db="EMBL/GenBank/DDBJ databases">
        <authorList>
            <person name="Keele B.F."/>
        </authorList>
    </citation>
    <scope>NUCLEOTIDE SEQUENCE [LARGE SCALE GENOMIC DNA]</scope>
    <source>
        <strain evidence="1 2">CECT 8599</strain>
    </source>
</reference>
<evidence type="ECO:0000313" key="1">
    <source>
        <dbReference type="EMBL" id="SPH27554.1"/>
    </source>
</evidence>
<evidence type="ECO:0000313" key="2">
    <source>
        <dbReference type="Proteomes" id="UP000244880"/>
    </source>
</evidence>
<organism evidence="1 2">
    <name type="scientific">Ascidiaceihabitans donghaensis</name>
    <dbReference type="NCBI Taxonomy" id="1510460"/>
    <lineage>
        <taxon>Bacteria</taxon>
        <taxon>Pseudomonadati</taxon>
        <taxon>Pseudomonadota</taxon>
        <taxon>Alphaproteobacteria</taxon>
        <taxon>Rhodobacterales</taxon>
        <taxon>Paracoccaceae</taxon>
        <taxon>Ascidiaceihabitans</taxon>
    </lineage>
</organism>
<accession>A0A2R8BPM0</accession>